<evidence type="ECO:0000313" key="4">
    <source>
        <dbReference type="Proteomes" id="UP000297245"/>
    </source>
</evidence>
<keyword evidence="4" id="KW-1185">Reference proteome</keyword>
<name>A0A4V4HIK5_DENBC</name>
<evidence type="ECO:0000256" key="1">
    <source>
        <dbReference type="SAM" id="MobiDB-lite"/>
    </source>
</evidence>
<dbReference type="EMBL" id="ML179040">
    <property type="protein sequence ID" value="THV07026.1"/>
    <property type="molecule type" value="Genomic_DNA"/>
</dbReference>
<protein>
    <recommendedName>
        <fullName evidence="5">SH3 domain-containing protein</fullName>
    </recommendedName>
</protein>
<dbReference type="AlphaFoldDB" id="A0A4V4HIK5"/>
<sequence length="137" mass="14791">MLFSCMLPASPFFINAPLFVVVVHISALTFRKYTTALLAYPILQTAACLSLSTTNTTLIVMCRVSMLGHPILQHPPAQPSSTNRTDGQYYEDSTDEDVPLLPGFYHALYAFEPEGSAEVGLVEDQIVIVVGRGGGVG</sequence>
<feature type="transmembrane region" description="Helical" evidence="2">
    <location>
        <begin position="12"/>
        <end position="30"/>
    </location>
</feature>
<dbReference type="Proteomes" id="UP000297245">
    <property type="component" value="Unassembled WGS sequence"/>
</dbReference>
<evidence type="ECO:0000256" key="2">
    <source>
        <dbReference type="SAM" id="Phobius"/>
    </source>
</evidence>
<keyword evidence="2" id="KW-0812">Transmembrane</keyword>
<dbReference type="OrthoDB" id="19092at2759"/>
<keyword evidence="2" id="KW-0472">Membrane</keyword>
<accession>A0A4V4HIK5</accession>
<feature type="region of interest" description="Disordered" evidence="1">
    <location>
        <begin position="73"/>
        <end position="92"/>
    </location>
</feature>
<reference evidence="3 4" key="1">
    <citation type="journal article" date="2019" name="Nat. Ecol. Evol.">
        <title>Megaphylogeny resolves global patterns of mushroom evolution.</title>
        <authorList>
            <person name="Varga T."/>
            <person name="Krizsan K."/>
            <person name="Foldi C."/>
            <person name="Dima B."/>
            <person name="Sanchez-Garcia M."/>
            <person name="Sanchez-Ramirez S."/>
            <person name="Szollosi G.J."/>
            <person name="Szarkandi J.G."/>
            <person name="Papp V."/>
            <person name="Albert L."/>
            <person name="Andreopoulos W."/>
            <person name="Angelini C."/>
            <person name="Antonin V."/>
            <person name="Barry K.W."/>
            <person name="Bougher N.L."/>
            <person name="Buchanan P."/>
            <person name="Buyck B."/>
            <person name="Bense V."/>
            <person name="Catcheside P."/>
            <person name="Chovatia M."/>
            <person name="Cooper J."/>
            <person name="Damon W."/>
            <person name="Desjardin D."/>
            <person name="Finy P."/>
            <person name="Geml J."/>
            <person name="Haridas S."/>
            <person name="Hughes K."/>
            <person name="Justo A."/>
            <person name="Karasinski D."/>
            <person name="Kautmanova I."/>
            <person name="Kiss B."/>
            <person name="Kocsube S."/>
            <person name="Kotiranta H."/>
            <person name="LaButti K.M."/>
            <person name="Lechner B.E."/>
            <person name="Liimatainen K."/>
            <person name="Lipzen A."/>
            <person name="Lukacs Z."/>
            <person name="Mihaltcheva S."/>
            <person name="Morgado L.N."/>
            <person name="Niskanen T."/>
            <person name="Noordeloos M.E."/>
            <person name="Ohm R.A."/>
            <person name="Ortiz-Santana B."/>
            <person name="Ovrebo C."/>
            <person name="Racz N."/>
            <person name="Riley R."/>
            <person name="Savchenko A."/>
            <person name="Shiryaev A."/>
            <person name="Soop K."/>
            <person name="Spirin V."/>
            <person name="Szebenyi C."/>
            <person name="Tomsovsky M."/>
            <person name="Tulloss R.E."/>
            <person name="Uehling J."/>
            <person name="Grigoriev I.V."/>
            <person name="Vagvolgyi C."/>
            <person name="Papp T."/>
            <person name="Martin F.M."/>
            <person name="Miettinen O."/>
            <person name="Hibbett D.S."/>
            <person name="Nagy L.G."/>
        </authorList>
    </citation>
    <scope>NUCLEOTIDE SEQUENCE [LARGE SCALE GENOMIC DNA]</scope>
    <source>
        <strain evidence="3 4">CBS 962.96</strain>
    </source>
</reference>
<organism evidence="3 4">
    <name type="scientific">Dendrothele bispora (strain CBS 962.96)</name>
    <dbReference type="NCBI Taxonomy" id="1314807"/>
    <lineage>
        <taxon>Eukaryota</taxon>
        <taxon>Fungi</taxon>
        <taxon>Dikarya</taxon>
        <taxon>Basidiomycota</taxon>
        <taxon>Agaricomycotina</taxon>
        <taxon>Agaricomycetes</taxon>
        <taxon>Agaricomycetidae</taxon>
        <taxon>Agaricales</taxon>
        <taxon>Agaricales incertae sedis</taxon>
        <taxon>Dendrothele</taxon>
    </lineage>
</organism>
<gene>
    <name evidence="3" type="ORF">K435DRAFT_418568</name>
</gene>
<evidence type="ECO:0000313" key="3">
    <source>
        <dbReference type="EMBL" id="THV07026.1"/>
    </source>
</evidence>
<proteinExistence type="predicted"/>
<keyword evidence="2" id="KW-1133">Transmembrane helix</keyword>
<evidence type="ECO:0008006" key="5">
    <source>
        <dbReference type="Google" id="ProtNLM"/>
    </source>
</evidence>